<protein>
    <submittedName>
        <fullName evidence="3">ParB/RepB/Spo0J family partition protein</fullName>
    </submittedName>
</protein>
<dbReference type="CDD" id="cd16405">
    <property type="entry name" value="RepB_like_N"/>
    <property type="match status" value="1"/>
</dbReference>
<dbReference type="InterPro" id="IPR036086">
    <property type="entry name" value="ParB/Sulfiredoxin_sf"/>
</dbReference>
<dbReference type="EMBL" id="FQUE01000013">
    <property type="protein sequence ID" value="SHF79605.1"/>
    <property type="molecule type" value="Genomic_DNA"/>
</dbReference>
<dbReference type="GO" id="GO:0005694">
    <property type="term" value="C:chromosome"/>
    <property type="evidence" value="ECO:0007669"/>
    <property type="project" value="TreeGrafter"/>
</dbReference>
<dbReference type="Gene3D" id="3.90.1530.30">
    <property type="match status" value="1"/>
</dbReference>
<evidence type="ECO:0000313" key="3">
    <source>
        <dbReference type="EMBL" id="SHF79605.1"/>
    </source>
</evidence>
<dbReference type="PANTHER" id="PTHR33375:SF1">
    <property type="entry name" value="CHROMOSOME-PARTITIONING PROTEIN PARB-RELATED"/>
    <property type="match status" value="1"/>
</dbReference>
<reference evidence="4" key="1">
    <citation type="submission" date="2016-11" db="EMBL/GenBank/DDBJ databases">
        <authorList>
            <person name="Varghese N."/>
            <person name="Submissions S."/>
        </authorList>
    </citation>
    <scope>NUCLEOTIDE SEQUENCE [LARGE SCALE GENOMIC DNA]</scope>
    <source>
        <strain evidence="4">DSM 29326</strain>
    </source>
</reference>
<dbReference type="STRING" id="366533.SAMN05444339_11326"/>
<evidence type="ECO:0000259" key="2">
    <source>
        <dbReference type="SMART" id="SM00470"/>
    </source>
</evidence>
<accession>A0A1M5EK67</accession>
<dbReference type="OrthoDB" id="7812516at2"/>
<dbReference type="AlphaFoldDB" id="A0A1M5EK67"/>
<organism evidence="3 4">
    <name type="scientific">Loktanella atrilutea</name>
    <dbReference type="NCBI Taxonomy" id="366533"/>
    <lineage>
        <taxon>Bacteria</taxon>
        <taxon>Pseudomonadati</taxon>
        <taxon>Pseudomonadota</taxon>
        <taxon>Alphaproteobacteria</taxon>
        <taxon>Rhodobacterales</taxon>
        <taxon>Roseobacteraceae</taxon>
        <taxon>Loktanella</taxon>
    </lineage>
</organism>
<sequence>MAKRKRLTPLPSATSGAPRPAPQAAPETKSATTLARGLGSVRPPIAEVAHDAASANALAEVAQTLTAARAEGRLIQRLPLHLIDAEHLVRDRLVSDPEEMNVLKESIRHRGQQTAIEVVALEDGRYGLISGWRRLGALRDLLVETKAPAFETVLALVRTPADAAESYVAMVEENEIRVGLSFYERARIVVRAVDRDVFRSDRVALAQLFAAVSRSKRSKINQFITIVRQLDQGLKYPTEITERSGLALVQALDADETLAQRLLKALAAQPDRNAEEEGQIITDTLTATGPVPMAPLITGERPRKHSEPEPLCEGLMLRVERDGAYRLTGPALENRFFVSRLIAALRDLDKA</sequence>
<dbReference type="Pfam" id="PF02195">
    <property type="entry name" value="ParB_N"/>
    <property type="match status" value="1"/>
</dbReference>
<evidence type="ECO:0000313" key="4">
    <source>
        <dbReference type="Proteomes" id="UP000183987"/>
    </source>
</evidence>
<gene>
    <name evidence="3" type="ORF">SAMN05444339_11326</name>
</gene>
<dbReference type="InterPro" id="IPR050336">
    <property type="entry name" value="Chromosome_partition/occlusion"/>
</dbReference>
<dbReference type="SMART" id="SM00470">
    <property type="entry name" value="ParB"/>
    <property type="match status" value="1"/>
</dbReference>
<dbReference type="GO" id="GO:0007059">
    <property type="term" value="P:chromosome segregation"/>
    <property type="evidence" value="ECO:0007669"/>
    <property type="project" value="TreeGrafter"/>
</dbReference>
<dbReference type="PANTHER" id="PTHR33375">
    <property type="entry name" value="CHROMOSOME-PARTITIONING PROTEIN PARB-RELATED"/>
    <property type="match status" value="1"/>
</dbReference>
<keyword evidence="4" id="KW-1185">Reference proteome</keyword>
<proteinExistence type="predicted"/>
<dbReference type="InterPro" id="IPR037972">
    <property type="entry name" value="RepB_N"/>
</dbReference>
<feature type="region of interest" description="Disordered" evidence="1">
    <location>
        <begin position="1"/>
        <end position="31"/>
    </location>
</feature>
<dbReference type="RefSeq" id="WP_072858646.1">
    <property type="nucleotide sequence ID" value="NZ_FQUE01000013.1"/>
</dbReference>
<feature type="domain" description="ParB-like N-terminal" evidence="2">
    <location>
        <begin position="76"/>
        <end position="175"/>
    </location>
</feature>
<name>A0A1M5EK67_LOKAT</name>
<evidence type="ECO:0000256" key="1">
    <source>
        <dbReference type="SAM" id="MobiDB-lite"/>
    </source>
</evidence>
<dbReference type="SUPFAM" id="SSF110849">
    <property type="entry name" value="ParB/Sulfiredoxin"/>
    <property type="match status" value="1"/>
</dbReference>
<dbReference type="InterPro" id="IPR003115">
    <property type="entry name" value="ParB_N"/>
</dbReference>
<dbReference type="Proteomes" id="UP000183987">
    <property type="component" value="Unassembled WGS sequence"/>
</dbReference>